<dbReference type="PANTHER" id="PTHR42879:SF2">
    <property type="entry name" value="3-OXOACYL-[ACYL-CARRIER-PROTEIN] REDUCTASE FABG"/>
    <property type="match status" value="1"/>
</dbReference>
<evidence type="ECO:0000256" key="1">
    <source>
        <dbReference type="ARBA" id="ARBA00006484"/>
    </source>
</evidence>
<dbReference type="InterPro" id="IPR002347">
    <property type="entry name" value="SDR_fam"/>
</dbReference>
<dbReference type="Gene3D" id="3.40.50.720">
    <property type="entry name" value="NAD(P)-binding Rossmann-like Domain"/>
    <property type="match status" value="1"/>
</dbReference>
<protein>
    <submittedName>
        <fullName evidence="2">SDR family oxidoreductase</fullName>
    </submittedName>
</protein>
<reference evidence="2" key="1">
    <citation type="submission" date="2021-01" db="EMBL/GenBank/DDBJ databases">
        <title>Genome sequence of Phenylobacterium sp. 20VBR1 isolated from a valley glaceir, Ny-Alesund, Svalbard.</title>
        <authorList>
            <person name="Thomas F.A."/>
            <person name="Krishnan K.P."/>
            <person name="Sinha R.K."/>
        </authorList>
    </citation>
    <scope>NUCLEOTIDE SEQUENCE</scope>
    <source>
        <strain evidence="2">20VBR1</strain>
    </source>
</reference>
<dbReference type="InterPro" id="IPR050259">
    <property type="entry name" value="SDR"/>
</dbReference>
<sequence>MTGEAWDLSQNLLLRSVALGMRYALPHMKARGGGAIVNTASIAGTQAGAGPIAYSVAKAGVIHLTKVAAAELARDGVRVNAICPGLILTNIFTPAA</sequence>
<dbReference type="EMBL" id="CP068570">
    <property type="protein sequence ID" value="QQZ50182.1"/>
    <property type="molecule type" value="Genomic_DNA"/>
</dbReference>
<dbReference type="CDD" id="cd05233">
    <property type="entry name" value="SDR_c"/>
    <property type="match status" value="1"/>
</dbReference>
<evidence type="ECO:0000313" key="2">
    <source>
        <dbReference type="EMBL" id="QQZ50182.1"/>
    </source>
</evidence>
<accession>A0A974P3D5</accession>
<gene>
    <name evidence="2" type="ORF">JKL49_27345</name>
</gene>
<dbReference type="PRINTS" id="PR00081">
    <property type="entry name" value="GDHRDH"/>
</dbReference>
<dbReference type="AlphaFoldDB" id="A0A974P3D5"/>
<organism evidence="2">
    <name type="scientific">Phenylobacterium glaciei</name>
    <dbReference type="NCBI Taxonomy" id="2803784"/>
    <lineage>
        <taxon>Bacteria</taxon>
        <taxon>Pseudomonadati</taxon>
        <taxon>Pseudomonadota</taxon>
        <taxon>Alphaproteobacteria</taxon>
        <taxon>Caulobacterales</taxon>
        <taxon>Caulobacteraceae</taxon>
        <taxon>Phenylobacterium</taxon>
    </lineage>
</organism>
<dbReference type="PRINTS" id="PR00080">
    <property type="entry name" value="SDRFAMILY"/>
</dbReference>
<dbReference type="SUPFAM" id="SSF51735">
    <property type="entry name" value="NAD(P)-binding Rossmann-fold domains"/>
    <property type="match status" value="1"/>
</dbReference>
<proteinExistence type="inferred from homology"/>
<dbReference type="Pfam" id="PF13561">
    <property type="entry name" value="adh_short_C2"/>
    <property type="match status" value="1"/>
</dbReference>
<dbReference type="InterPro" id="IPR036291">
    <property type="entry name" value="NAD(P)-bd_dom_sf"/>
</dbReference>
<dbReference type="PANTHER" id="PTHR42879">
    <property type="entry name" value="3-OXOACYL-(ACYL-CARRIER-PROTEIN) REDUCTASE"/>
    <property type="match status" value="1"/>
</dbReference>
<comment type="similarity">
    <text evidence="1">Belongs to the short-chain dehydrogenases/reductases (SDR) family.</text>
</comment>
<name>A0A974P3D5_9CAUL</name>